<feature type="compositionally biased region" description="Basic and acidic residues" evidence="2">
    <location>
        <begin position="29"/>
        <end position="38"/>
    </location>
</feature>
<dbReference type="OrthoDB" id="62853at2759"/>
<evidence type="ECO:0000313" key="5">
    <source>
        <dbReference type="Proteomes" id="UP000467841"/>
    </source>
</evidence>
<feature type="region of interest" description="Disordered" evidence="2">
    <location>
        <begin position="386"/>
        <end position="434"/>
    </location>
</feature>
<proteinExistence type="predicted"/>
<organism evidence="4 5">
    <name type="scientific">Microthlaspi erraticum</name>
    <dbReference type="NCBI Taxonomy" id="1685480"/>
    <lineage>
        <taxon>Eukaryota</taxon>
        <taxon>Viridiplantae</taxon>
        <taxon>Streptophyta</taxon>
        <taxon>Embryophyta</taxon>
        <taxon>Tracheophyta</taxon>
        <taxon>Spermatophyta</taxon>
        <taxon>Magnoliopsida</taxon>
        <taxon>eudicotyledons</taxon>
        <taxon>Gunneridae</taxon>
        <taxon>Pentapetalae</taxon>
        <taxon>rosids</taxon>
        <taxon>malvids</taxon>
        <taxon>Brassicales</taxon>
        <taxon>Brassicaceae</taxon>
        <taxon>Coluteocarpeae</taxon>
        <taxon>Microthlaspi</taxon>
    </lineage>
</organism>
<dbReference type="InterPro" id="IPR000313">
    <property type="entry name" value="PWWP_dom"/>
</dbReference>
<keyword evidence="1" id="KW-0175">Coiled coil</keyword>
<feature type="domain" description="PWWP" evidence="3">
    <location>
        <begin position="134"/>
        <end position="197"/>
    </location>
</feature>
<dbReference type="CDD" id="cd05162">
    <property type="entry name" value="PWWP"/>
    <property type="match status" value="1"/>
</dbReference>
<dbReference type="AlphaFoldDB" id="A0A6D2KAQ7"/>
<name>A0A6D2KAQ7_9BRAS</name>
<evidence type="ECO:0000256" key="2">
    <source>
        <dbReference type="SAM" id="MobiDB-lite"/>
    </source>
</evidence>
<feature type="compositionally biased region" description="Basic and acidic residues" evidence="2">
    <location>
        <begin position="584"/>
        <end position="606"/>
    </location>
</feature>
<evidence type="ECO:0000259" key="3">
    <source>
        <dbReference type="PROSITE" id="PS50812"/>
    </source>
</evidence>
<reference evidence="4" key="1">
    <citation type="submission" date="2020-01" db="EMBL/GenBank/DDBJ databases">
        <authorList>
            <person name="Mishra B."/>
        </authorList>
    </citation>
    <scope>NUCLEOTIDE SEQUENCE [LARGE SCALE GENOMIC DNA]</scope>
</reference>
<dbReference type="PROSITE" id="PS50812">
    <property type="entry name" value="PWWP"/>
    <property type="match status" value="1"/>
</dbReference>
<dbReference type="EMBL" id="CACVBM020001351">
    <property type="protein sequence ID" value="CAA7046616.1"/>
    <property type="molecule type" value="Genomic_DNA"/>
</dbReference>
<feature type="coiled-coil region" evidence="1">
    <location>
        <begin position="632"/>
        <end position="659"/>
    </location>
</feature>
<protein>
    <recommendedName>
        <fullName evidence="3">PWWP domain-containing protein</fullName>
    </recommendedName>
</protein>
<accession>A0A6D2KAQ7</accession>
<keyword evidence="5" id="KW-1185">Reference proteome</keyword>
<evidence type="ECO:0000256" key="1">
    <source>
        <dbReference type="SAM" id="Coils"/>
    </source>
</evidence>
<dbReference type="PANTHER" id="PTHR10688:SF3">
    <property type="entry name" value="PWWP DOMAIN-CONTAINING PROTEIN 6"/>
    <property type="match status" value="1"/>
</dbReference>
<gene>
    <name evidence="4" type="ORF">MERR_LOCUS33851</name>
</gene>
<dbReference type="Proteomes" id="UP000467841">
    <property type="component" value="Unassembled WGS sequence"/>
</dbReference>
<evidence type="ECO:0000313" key="4">
    <source>
        <dbReference type="EMBL" id="CAA7046616.1"/>
    </source>
</evidence>
<dbReference type="SUPFAM" id="SSF63748">
    <property type="entry name" value="Tudor/PWWP/MBT"/>
    <property type="match status" value="1"/>
</dbReference>
<comment type="caution">
    <text evidence="4">The sequence shown here is derived from an EMBL/GenBank/DDBJ whole genome shotgun (WGS) entry which is preliminary data.</text>
</comment>
<feature type="compositionally biased region" description="Acidic residues" evidence="2">
    <location>
        <begin position="67"/>
        <end position="130"/>
    </location>
</feature>
<feature type="compositionally biased region" description="Basic and acidic residues" evidence="2">
    <location>
        <begin position="417"/>
        <end position="434"/>
    </location>
</feature>
<dbReference type="InterPro" id="IPR052657">
    <property type="entry name" value="PDP_family_Arabidopsis"/>
</dbReference>
<dbReference type="Gene3D" id="2.30.30.140">
    <property type="match status" value="1"/>
</dbReference>
<feature type="region of interest" description="Disordered" evidence="2">
    <location>
        <begin position="1"/>
        <end position="135"/>
    </location>
</feature>
<sequence>MGNFGSTGSRVSGNGEPAVLGHLNGGSDDNLKENDAKMENVVNDSGPIDDCVMSEASSLVNSKERDNFEEEEEFEDEDEEEFEDVDEDEEEEIDDEDEDEDEEEEEEENDDEVEEEEANDDEDEEEEEENGFQVGDFVWVEEVNCHKWWPGKVYDSSDASDLALKQIERGRLLVAYSGDEKNFAWCNPSQLKPFLDNFKEFSKTSGSRGFLRAVEEAVREIGEHVEHLLVCDKAALVSTTPVAVNSGIRRGVLVPSVRREIVCSLVLEKPGIVLEDVKSLAVTVGFSDLVETEVLRRKISALYWRRGRFGLAEFGEEGYIIGLEDREDEVLDKSSCQVRSLRKCSVMIASKKRKFGDEVSKVDVDDVATTGSTNLRRRLSEVSKIENGDMKQVEEVSNGKSRKRKNRKCVDDDDDGVERREESNDSNHLEESEKKEEIAIDLLTPLASLCKRVKVEVSPVAEMNSGSGESLMQTGKRERKKSKYLSPEYMTDFGLRGRRIKIESESSQIKVTERMTKNTDEKVINLVRFGATPEEMLKLIREAALGTEYFEEDNSSSEMIREFVSIYRSFTYHDGANSNIHKRNISDEEKQQTRNEEMEKRKREDEKGISGVEVFIKTEEDETGGREGVMEIECLKEKLEEMRGLLDQSEGEITEELKRKLVDGSRNLLDKVSKMIVRSS</sequence>
<dbReference type="PANTHER" id="PTHR10688">
    <property type="entry name" value="PWWP DOMAIN-CONTAINING PROTEIN"/>
    <property type="match status" value="1"/>
</dbReference>
<dbReference type="Pfam" id="PF00855">
    <property type="entry name" value="PWWP"/>
    <property type="match status" value="1"/>
</dbReference>
<feature type="region of interest" description="Disordered" evidence="2">
    <location>
        <begin position="577"/>
        <end position="606"/>
    </location>
</feature>
<feature type="compositionally biased region" description="Polar residues" evidence="2">
    <location>
        <begin position="1"/>
        <end position="12"/>
    </location>
</feature>